<keyword evidence="3 7" id="KW-0812">Transmembrane</keyword>
<proteinExistence type="inferred from homology"/>
<evidence type="ECO:0000256" key="6">
    <source>
        <dbReference type="ARBA" id="ARBA00023136"/>
    </source>
</evidence>
<dbReference type="Gene3D" id="1.20.1540.10">
    <property type="entry name" value="Rhomboid-like"/>
    <property type="match status" value="1"/>
</dbReference>
<feature type="domain" description="Peptidase S54 rhomboid" evidence="8">
    <location>
        <begin position="38"/>
        <end position="182"/>
    </location>
</feature>
<comment type="similarity">
    <text evidence="2">Belongs to the peptidase S54 family.</text>
</comment>
<protein>
    <submittedName>
        <fullName evidence="9">Membrane protein</fullName>
    </submittedName>
</protein>
<evidence type="ECO:0000256" key="2">
    <source>
        <dbReference type="ARBA" id="ARBA00009045"/>
    </source>
</evidence>
<dbReference type="PANTHER" id="PTHR43731">
    <property type="entry name" value="RHOMBOID PROTEASE"/>
    <property type="match status" value="1"/>
</dbReference>
<dbReference type="FunCoup" id="A0A423PHT4">
    <property type="interactions" value="56"/>
</dbReference>
<evidence type="ECO:0000313" key="10">
    <source>
        <dbReference type="Proteomes" id="UP000285310"/>
    </source>
</evidence>
<dbReference type="AlphaFoldDB" id="A0A423PHT4"/>
<name>A0A423PHT4_9GAMM</name>
<evidence type="ECO:0000259" key="8">
    <source>
        <dbReference type="Pfam" id="PF01694"/>
    </source>
</evidence>
<evidence type="ECO:0000256" key="5">
    <source>
        <dbReference type="ARBA" id="ARBA00022989"/>
    </source>
</evidence>
<dbReference type="RefSeq" id="WP_123659125.1">
    <property type="nucleotide sequence ID" value="NZ_AYKG01000052.1"/>
</dbReference>
<sequence length="202" mass="22092">MLITVILIAVTCAVSITCFSNQSLTERLLLWPPGVARGQYDRLVTNAFVHADGAHLAFNMITLFFFGRAVEPFVERYIGIAGFVLFYLGAAVVSVIPSTINHWNDTRYRSLGASGAVSAVLFAFILMAPWTTIYVFFIPVPAILYAAAFLAYGLYAGRLGHDHINHSAHLWGAGFGVVFALAIEPRLAGVFVQRLMNPSFGF</sequence>
<evidence type="ECO:0000313" key="9">
    <source>
        <dbReference type="EMBL" id="ROO25199.1"/>
    </source>
</evidence>
<feature type="transmembrane region" description="Helical" evidence="7">
    <location>
        <begin position="168"/>
        <end position="192"/>
    </location>
</feature>
<comment type="caution">
    <text evidence="9">The sequence shown here is derived from an EMBL/GenBank/DDBJ whole genome shotgun (WGS) entry which is preliminary data.</text>
</comment>
<keyword evidence="10" id="KW-1185">Reference proteome</keyword>
<evidence type="ECO:0000256" key="4">
    <source>
        <dbReference type="ARBA" id="ARBA00022801"/>
    </source>
</evidence>
<feature type="transmembrane region" description="Helical" evidence="7">
    <location>
        <begin position="77"/>
        <end position="96"/>
    </location>
</feature>
<keyword evidence="5 7" id="KW-1133">Transmembrane helix</keyword>
<dbReference type="InterPro" id="IPR050925">
    <property type="entry name" value="Rhomboid_protease_S54"/>
</dbReference>
<evidence type="ECO:0000256" key="3">
    <source>
        <dbReference type="ARBA" id="ARBA00022692"/>
    </source>
</evidence>
<dbReference type="Pfam" id="PF01694">
    <property type="entry name" value="Rhomboid"/>
    <property type="match status" value="1"/>
</dbReference>
<dbReference type="InterPro" id="IPR035952">
    <property type="entry name" value="Rhomboid-like_sf"/>
</dbReference>
<comment type="subcellular location">
    <subcellularLocation>
        <location evidence="1">Membrane</location>
        <topology evidence="1">Multi-pass membrane protein</topology>
    </subcellularLocation>
</comment>
<keyword evidence="4" id="KW-0378">Hydrolase</keyword>
<evidence type="ECO:0000256" key="1">
    <source>
        <dbReference type="ARBA" id="ARBA00004141"/>
    </source>
</evidence>
<dbReference type="GO" id="GO:0004252">
    <property type="term" value="F:serine-type endopeptidase activity"/>
    <property type="evidence" value="ECO:0007669"/>
    <property type="project" value="InterPro"/>
</dbReference>
<dbReference type="InterPro" id="IPR022764">
    <property type="entry name" value="Peptidase_S54_rhomboid_dom"/>
</dbReference>
<dbReference type="GO" id="GO:0016020">
    <property type="term" value="C:membrane"/>
    <property type="evidence" value="ECO:0007669"/>
    <property type="project" value="UniProtKB-SubCell"/>
</dbReference>
<dbReference type="InParanoid" id="A0A423PHT4"/>
<feature type="transmembrane region" description="Helical" evidence="7">
    <location>
        <begin position="108"/>
        <end position="127"/>
    </location>
</feature>
<gene>
    <name evidence="9" type="ORF">SAJA_13340</name>
</gene>
<keyword evidence="6 7" id="KW-0472">Membrane</keyword>
<organism evidence="9 10">
    <name type="scientific">Salinisphaera japonica YTM-1</name>
    <dbReference type="NCBI Taxonomy" id="1209778"/>
    <lineage>
        <taxon>Bacteria</taxon>
        <taxon>Pseudomonadati</taxon>
        <taxon>Pseudomonadota</taxon>
        <taxon>Gammaproteobacteria</taxon>
        <taxon>Salinisphaerales</taxon>
        <taxon>Salinisphaeraceae</taxon>
        <taxon>Salinisphaera</taxon>
    </lineage>
</organism>
<dbReference type="EMBL" id="AYKG01000052">
    <property type="protein sequence ID" value="ROO25199.1"/>
    <property type="molecule type" value="Genomic_DNA"/>
</dbReference>
<dbReference type="OrthoDB" id="9813074at2"/>
<dbReference type="Proteomes" id="UP000285310">
    <property type="component" value="Unassembled WGS sequence"/>
</dbReference>
<accession>A0A423PHT4</accession>
<dbReference type="PANTHER" id="PTHR43731:SF14">
    <property type="entry name" value="PRESENILIN-ASSOCIATED RHOMBOID-LIKE PROTEIN, MITOCHONDRIAL"/>
    <property type="match status" value="1"/>
</dbReference>
<feature type="transmembrane region" description="Helical" evidence="7">
    <location>
        <begin position="133"/>
        <end position="156"/>
    </location>
</feature>
<evidence type="ECO:0000256" key="7">
    <source>
        <dbReference type="SAM" id="Phobius"/>
    </source>
</evidence>
<dbReference type="SUPFAM" id="SSF144091">
    <property type="entry name" value="Rhomboid-like"/>
    <property type="match status" value="1"/>
</dbReference>
<reference evidence="9 10" key="1">
    <citation type="submission" date="2013-10" db="EMBL/GenBank/DDBJ databases">
        <title>Salinisphaera japonica YTM-1 Genome Sequencing.</title>
        <authorList>
            <person name="Lai Q."/>
            <person name="Li C."/>
            <person name="Shao Z."/>
        </authorList>
    </citation>
    <scope>NUCLEOTIDE SEQUENCE [LARGE SCALE GENOMIC DNA]</scope>
    <source>
        <strain evidence="9 10">YTM-1</strain>
    </source>
</reference>